<dbReference type="PANTHER" id="PTHR37694">
    <property type="entry name" value="SLR8022 PROTEIN"/>
    <property type="match status" value="1"/>
</dbReference>
<dbReference type="EMBL" id="RSCM01000001">
    <property type="protein sequence ID" value="RUS99899.1"/>
    <property type="molecule type" value="Genomic_DNA"/>
</dbReference>
<dbReference type="InterPro" id="IPR011051">
    <property type="entry name" value="RmlC_Cupin_sf"/>
</dbReference>
<dbReference type="PANTHER" id="PTHR37694:SF1">
    <property type="entry name" value="SLR8022 PROTEIN"/>
    <property type="match status" value="1"/>
</dbReference>
<comment type="caution">
    <text evidence="2">The sequence shown here is derived from an EMBL/GenBank/DDBJ whole genome shotgun (WGS) entry which is preliminary data.</text>
</comment>
<gene>
    <name evidence="2" type="ORF">DSM107003_04830</name>
</gene>
<name>A0A3S1C481_ANAVA</name>
<dbReference type="Pfam" id="PF07883">
    <property type="entry name" value="Cupin_2"/>
    <property type="match status" value="1"/>
</dbReference>
<proteinExistence type="predicted"/>
<dbReference type="AlphaFoldDB" id="A0A3S1C481"/>
<dbReference type="InterPro" id="IPR013096">
    <property type="entry name" value="Cupin_2"/>
</dbReference>
<evidence type="ECO:0000313" key="3">
    <source>
        <dbReference type="Proteomes" id="UP000276103"/>
    </source>
</evidence>
<sequence length="126" mass="13994">MLLLIKILTLWKFYSYIDMSSTVTQLREQIEYPRAGVLSKVLVKDTACQYTLFCLAANTEISEHTSTRNATVNVLEGRGLLTLSGENIKLEPGVFVFMPANAPHALQAESNLSFLLTLSEKVADIN</sequence>
<dbReference type="Proteomes" id="UP000276103">
    <property type="component" value="Unassembled WGS sequence"/>
</dbReference>
<reference evidence="2 3" key="1">
    <citation type="journal article" date="2019" name="Genome Biol. Evol.">
        <title>Day and night: Metabolic profiles and evolutionary relationships of six axenic non-marine cyanobacteria.</title>
        <authorList>
            <person name="Will S.E."/>
            <person name="Henke P."/>
            <person name="Boedeker C."/>
            <person name="Huang S."/>
            <person name="Brinkmann H."/>
            <person name="Rohde M."/>
            <person name="Jarek M."/>
            <person name="Friedl T."/>
            <person name="Seufert S."/>
            <person name="Schumacher M."/>
            <person name="Overmann J."/>
            <person name="Neumann-Schaal M."/>
            <person name="Petersen J."/>
        </authorList>
    </citation>
    <scope>NUCLEOTIDE SEQUENCE [LARGE SCALE GENOMIC DNA]</scope>
    <source>
        <strain evidence="2 3">SAG 1403-4b</strain>
    </source>
</reference>
<evidence type="ECO:0000313" key="2">
    <source>
        <dbReference type="EMBL" id="RUS99899.1"/>
    </source>
</evidence>
<keyword evidence="3" id="KW-1185">Reference proteome</keyword>
<feature type="domain" description="Cupin type-2" evidence="1">
    <location>
        <begin position="52"/>
        <end position="112"/>
    </location>
</feature>
<dbReference type="InterPro" id="IPR014710">
    <property type="entry name" value="RmlC-like_jellyroll"/>
</dbReference>
<evidence type="ECO:0000259" key="1">
    <source>
        <dbReference type="Pfam" id="PF07883"/>
    </source>
</evidence>
<accession>A0A3S1C481</accession>
<organism evidence="2 3">
    <name type="scientific">Trichormus variabilis SAG 1403-4b</name>
    <dbReference type="NCBI Taxonomy" id="447716"/>
    <lineage>
        <taxon>Bacteria</taxon>
        <taxon>Bacillati</taxon>
        <taxon>Cyanobacteriota</taxon>
        <taxon>Cyanophyceae</taxon>
        <taxon>Nostocales</taxon>
        <taxon>Nostocaceae</taxon>
        <taxon>Trichormus</taxon>
    </lineage>
</organism>
<protein>
    <submittedName>
        <fullName evidence="2">Cupin</fullName>
    </submittedName>
</protein>
<dbReference type="SUPFAM" id="SSF51182">
    <property type="entry name" value="RmlC-like cupins"/>
    <property type="match status" value="1"/>
</dbReference>
<dbReference type="CDD" id="cd02230">
    <property type="entry name" value="cupin_HP0902-like"/>
    <property type="match status" value="1"/>
</dbReference>
<dbReference type="Gene3D" id="2.60.120.10">
    <property type="entry name" value="Jelly Rolls"/>
    <property type="match status" value="1"/>
</dbReference>